<proteinExistence type="predicted"/>
<dbReference type="InParanoid" id="A0A2H3DM34"/>
<dbReference type="AlphaFoldDB" id="A0A2H3DM34"/>
<gene>
    <name evidence="1" type="ORF">ARMGADRAFT_690741</name>
</gene>
<protein>
    <submittedName>
        <fullName evidence="1">Uncharacterized protein</fullName>
    </submittedName>
</protein>
<accession>A0A2H3DM34</accession>
<reference evidence="2" key="1">
    <citation type="journal article" date="2017" name="Nat. Ecol. Evol.">
        <title>Genome expansion and lineage-specific genetic innovations in the forest pathogenic fungi Armillaria.</title>
        <authorList>
            <person name="Sipos G."/>
            <person name="Prasanna A.N."/>
            <person name="Walter M.C."/>
            <person name="O'Connor E."/>
            <person name="Balint B."/>
            <person name="Krizsan K."/>
            <person name="Kiss B."/>
            <person name="Hess J."/>
            <person name="Varga T."/>
            <person name="Slot J."/>
            <person name="Riley R."/>
            <person name="Boka B."/>
            <person name="Rigling D."/>
            <person name="Barry K."/>
            <person name="Lee J."/>
            <person name="Mihaltcheva S."/>
            <person name="LaButti K."/>
            <person name="Lipzen A."/>
            <person name="Waldron R."/>
            <person name="Moloney N.M."/>
            <person name="Sperisen C."/>
            <person name="Kredics L."/>
            <person name="Vagvoelgyi C."/>
            <person name="Patrignani A."/>
            <person name="Fitzpatrick D."/>
            <person name="Nagy I."/>
            <person name="Doyle S."/>
            <person name="Anderson J.B."/>
            <person name="Grigoriev I.V."/>
            <person name="Gueldener U."/>
            <person name="Muensterkoetter M."/>
            <person name="Nagy L.G."/>
        </authorList>
    </citation>
    <scope>NUCLEOTIDE SEQUENCE [LARGE SCALE GENOMIC DNA]</scope>
    <source>
        <strain evidence="2">Ar21-2</strain>
    </source>
</reference>
<evidence type="ECO:0000313" key="2">
    <source>
        <dbReference type="Proteomes" id="UP000217790"/>
    </source>
</evidence>
<dbReference type="Proteomes" id="UP000217790">
    <property type="component" value="Unassembled WGS sequence"/>
</dbReference>
<organism evidence="1 2">
    <name type="scientific">Armillaria gallica</name>
    <name type="common">Bulbous honey fungus</name>
    <name type="synonym">Armillaria bulbosa</name>
    <dbReference type="NCBI Taxonomy" id="47427"/>
    <lineage>
        <taxon>Eukaryota</taxon>
        <taxon>Fungi</taxon>
        <taxon>Dikarya</taxon>
        <taxon>Basidiomycota</taxon>
        <taxon>Agaricomycotina</taxon>
        <taxon>Agaricomycetes</taxon>
        <taxon>Agaricomycetidae</taxon>
        <taxon>Agaricales</taxon>
        <taxon>Marasmiineae</taxon>
        <taxon>Physalacriaceae</taxon>
        <taxon>Armillaria</taxon>
    </lineage>
</organism>
<keyword evidence="2" id="KW-1185">Reference proteome</keyword>
<name>A0A2H3DM34_ARMGA</name>
<sequence>MDHASRPVFTSQVSSFSSDPLRGCPFPIFVGLLLPSTVPSISILSHLGSHPYFKPSTDRCSCFPSRIGRPSDSIHPHDILSCPLSRPPFSASPKGVGQYLISMKSNIHQYTCQRGFRRS</sequence>
<dbReference type="EMBL" id="KZ293650">
    <property type="protein sequence ID" value="PBK96279.1"/>
    <property type="molecule type" value="Genomic_DNA"/>
</dbReference>
<evidence type="ECO:0000313" key="1">
    <source>
        <dbReference type="EMBL" id="PBK96279.1"/>
    </source>
</evidence>